<feature type="transmembrane region" description="Helical" evidence="1">
    <location>
        <begin position="115"/>
        <end position="137"/>
    </location>
</feature>
<dbReference type="GO" id="GO:0000271">
    <property type="term" value="P:polysaccharide biosynthetic process"/>
    <property type="evidence" value="ECO:0007669"/>
    <property type="project" value="TreeGrafter"/>
</dbReference>
<dbReference type="AlphaFoldDB" id="A0A2Z5FYJ4"/>
<keyword evidence="3" id="KW-0808">Transferase</keyword>
<feature type="transmembrane region" description="Helical" evidence="1">
    <location>
        <begin position="158"/>
        <end position="178"/>
    </location>
</feature>
<feature type="transmembrane region" description="Helical" evidence="1">
    <location>
        <begin position="290"/>
        <end position="312"/>
    </location>
</feature>
<dbReference type="InterPro" id="IPR050879">
    <property type="entry name" value="Acyltransferase_3"/>
</dbReference>
<feature type="transmembrane region" description="Helical" evidence="1">
    <location>
        <begin position="233"/>
        <end position="251"/>
    </location>
</feature>
<feature type="transmembrane region" description="Helical" evidence="1">
    <location>
        <begin position="184"/>
        <end position="202"/>
    </location>
</feature>
<dbReference type="Proteomes" id="UP000253606">
    <property type="component" value="Chromosome"/>
</dbReference>
<evidence type="ECO:0000259" key="2">
    <source>
        <dbReference type="Pfam" id="PF01757"/>
    </source>
</evidence>
<proteinExistence type="predicted"/>
<reference evidence="3 4" key="1">
    <citation type="journal article" date="2018" name="Front. Microbiol.">
        <title>Hydrolytic Capabilities as a Key to Environmental Success: Chitinolytic and Cellulolytic Acidobacteria From Acidic Sub-arctic Soils and Boreal Peatlands.</title>
        <authorList>
            <person name="Belova S.E."/>
            <person name="Ravin N.V."/>
            <person name="Pankratov T.A."/>
            <person name="Rakitin A.L."/>
            <person name="Ivanova A.A."/>
            <person name="Beletsky A.V."/>
            <person name="Mardanov A.V."/>
            <person name="Sinninghe Damste J.S."/>
            <person name="Dedysh S.N."/>
        </authorList>
    </citation>
    <scope>NUCLEOTIDE SEQUENCE [LARGE SCALE GENOMIC DNA]</scope>
    <source>
        <strain evidence="3 4">SBC82</strain>
    </source>
</reference>
<organism evidence="3 4">
    <name type="scientific">Acidisarcina polymorpha</name>
    <dbReference type="NCBI Taxonomy" id="2211140"/>
    <lineage>
        <taxon>Bacteria</taxon>
        <taxon>Pseudomonadati</taxon>
        <taxon>Acidobacteriota</taxon>
        <taxon>Terriglobia</taxon>
        <taxon>Terriglobales</taxon>
        <taxon>Acidobacteriaceae</taxon>
        <taxon>Acidisarcina</taxon>
    </lineage>
</organism>
<keyword evidence="1" id="KW-0812">Transmembrane</keyword>
<feature type="domain" description="Acyltransferase 3" evidence="2">
    <location>
        <begin position="6"/>
        <end position="309"/>
    </location>
</feature>
<feature type="transmembrane region" description="Helical" evidence="1">
    <location>
        <begin position="12"/>
        <end position="31"/>
    </location>
</feature>
<dbReference type="EMBL" id="CP030840">
    <property type="protein sequence ID" value="AXC11537.1"/>
    <property type="molecule type" value="Genomic_DNA"/>
</dbReference>
<feature type="transmembrane region" description="Helical" evidence="1">
    <location>
        <begin position="209"/>
        <end position="227"/>
    </location>
</feature>
<dbReference type="PANTHER" id="PTHR23028">
    <property type="entry name" value="ACETYLTRANSFERASE"/>
    <property type="match status" value="1"/>
</dbReference>
<dbReference type="InterPro" id="IPR002656">
    <property type="entry name" value="Acyl_transf_3_dom"/>
</dbReference>
<dbReference type="Pfam" id="PF01757">
    <property type="entry name" value="Acyl_transf_3"/>
    <property type="match status" value="1"/>
</dbReference>
<name>A0A2Z5FYJ4_9BACT</name>
<keyword evidence="1" id="KW-0472">Membrane</keyword>
<keyword evidence="1" id="KW-1133">Transmembrane helix</keyword>
<dbReference type="GO" id="GO:0016020">
    <property type="term" value="C:membrane"/>
    <property type="evidence" value="ECO:0007669"/>
    <property type="project" value="TreeGrafter"/>
</dbReference>
<feature type="transmembrane region" description="Helical" evidence="1">
    <location>
        <begin position="37"/>
        <end position="56"/>
    </location>
</feature>
<dbReference type="PANTHER" id="PTHR23028:SF53">
    <property type="entry name" value="ACYL_TRANSF_3 DOMAIN-CONTAINING PROTEIN"/>
    <property type="match status" value="1"/>
</dbReference>
<dbReference type="KEGG" id="abas:ACPOL_2213"/>
<evidence type="ECO:0000256" key="1">
    <source>
        <dbReference type="SAM" id="Phobius"/>
    </source>
</evidence>
<keyword evidence="4" id="KW-1185">Reference proteome</keyword>
<keyword evidence="3" id="KW-0012">Acyltransferase</keyword>
<dbReference type="GO" id="GO:0016747">
    <property type="term" value="F:acyltransferase activity, transferring groups other than amino-acyl groups"/>
    <property type="evidence" value="ECO:0007669"/>
    <property type="project" value="InterPro"/>
</dbReference>
<protein>
    <submittedName>
        <fullName evidence="3">Acyltransferase</fullName>
    </submittedName>
</protein>
<dbReference type="OrthoDB" id="109010at2"/>
<gene>
    <name evidence="3" type="ORF">ACPOL_2213</name>
</gene>
<feature type="transmembrane region" description="Helical" evidence="1">
    <location>
        <begin position="263"/>
        <end position="284"/>
    </location>
</feature>
<feature type="transmembrane region" description="Helical" evidence="1">
    <location>
        <begin position="77"/>
        <end position="95"/>
    </location>
</feature>
<evidence type="ECO:0000313" key="3">
    <source>
        <dbReference type="EMBL" id="AXC11537.1"/>
    </source>
</evidence>
<evidence type="ECO:0000313" key="4">
    <source>
        <dbReference type="Proteomes" id="UP000253606"/>
    </source>
</evidence>
<accession>A0A2Z5FYJ4</accession>
<sequence length="349" mass="40135">MRDMPNLDLLRACAVLSVVLEHVLIAYKIYWIGYWEIRWVGVVGVFLFFVHTSLVLMWSLERKPHTLDFYIRRIFRLYPLALAVLAITLLFHAPVSSTLTDFFRFQPPKGVLDVVGAALLIPNIVGGYVPVGVMWTLPYEVEMYLCLPVIFFFVRSNFNRWTLLLLWVFVVAICRPLFRDTPHNFFLCIPYFLPGIMAYVGFRRTRPFLPAWTFPLALAVLWSVFLVRPGWRPADLLCLAVGLGLPFFHQITLKPLLRISHLIAKYSYGAYLVHPFSITLGLYFMPHQPLALQIAVILISLVVFSVAAYHLLEYPMIRLGSRLAKQASNRFEQHDINVARNAPTPELIA</sequence>